<dbReference type="OrthoDB" id="6262482at2759"/>
<gene>
    <name evidence="18" type="ORF">ASZ78_003678</name>
</gene>
<keyword evidence="6" id="KW-0732">Signal</keyword>
<evidence type="ECO:0000256" key="14">
    <source>
        <dbReference type="ARBA" id="ARBA00045981"/>
    </source>
</evidence>
<dbReference type="SMART" id="SM00192">
    <property type="entry name" value="LDLa"/>
    <property type="match status" value="6"/>
</dbReference>
<comment type="subcellular location">
    <subcellularLocation>
        <location evidence="1">Membrane</location>
        <topology evidence="1">Single-pass membrane protein</topology>
    </subcellularLocation>
    <subcellularLocation>
        <location evidence="2">Secreted</location>
        <location evidence="2">Extracellular space</location>
    </subcellularLocation>
</comment>
<dbReference type="InterPro" id="IPR008979">
    <property type="entry name" value="Galactose-bd-like_sf"/>
</dbReference>
<feature type="disulfide bond" evidence="15">
    <location>
        <begin position="29"/>
        <end position="44"/>
    </location>
</feature>
<evidence type="ECO:0000256" key="5">
    <source>
        <dbReference type="ARBA" id="ARBA00022692"/>
    </source>
</evidence>
<evidence type="ECO:0000313" key="18">
    <source>
        <dbReference type="EMBL" id="OXB64230.1"/>
    </source>
</evidence>
<dbReference type="GO" id="GO:0007155">
    <property type="term" value="P:cell adhesion"/>
    <property type="evidence" value="ECO:0007669"/>
    <property type="project" value="UniProtKB-KW"/>
</dbReference>
<dbReference type="PROSITE" id="PS50184">
    <property type="entry name" value="VWFC_2"/>
    <property type="match status" value="1"/>
</dbReference>
<dbReference type="Pfam" id="PF00090">
    <property type="entry name" value="TSP_1"/>
    <property type="match status" value="4"/>
</dbReference>
<dbReference type="Pfam" id="PF00754">
    <property type="entry name" value="F5_F8_type_C"/>
    <property type="match status" value="1"/>
</dbReference>
<dbReference type="SUPFAM" id="SSF57603">
    <property type="entry name" value="FnI-like domain"/>
    <property type="match status" value="1"/>
</dbReference>
<feature type="domain" description="F5/8 type C" evidence="16">
    <location>
        <begin position="555"/>
        <end position="703"/>
    </location>
</feature>
<dbReference type="EMBL" id="MCFN01000127">
    <property type="protein sequence ID" value="OXB64230.1"/>
    <property type="molecule type" value="Genomic_DNA"/>
</dbReference>
<evidence type="ECO:0000313" key="19">
    <source>
        <dbReference type="Proteomes" id="UP000198323"/>
    </source>
</evidence>
<dbReference type="Proteomes" id="UP000198323">
    <property type="component" value="Unassembled WGS sequence"/>
</dbReference>
<evidence type="ECO:0000256" key="10">
    <source>
        <dbReference type="ARBA" id="ARBA00023136"/>
    </source>
</evidence>
<sequence length="1125" mass="120668">MVIPPPVPACSPYESPCRSGQCVPRGWVCDSETDCPDGSDELGCNRSCALGHFPCALGAHCIHYDLLCDGVPHCPDRSDESDDNCGSTQIPPCPGHFLCNNRMCVNATRVCDGVLDCPQGEDELACEGHIPTRERNLTEGPCAEFSCGDGECIAFKQVCNGQPDCRDGDVASSVLPSDEWNCGHWGPWAPWGICSRSCGLGQQLRARECSQRAPGVLHRCHGEDTQAKPCFSTACPVDGSWSEWTTWSNCTQGCEGVVVRQRHCQPPQHGGRPCAALPPTAHATLEISLCQQDGCPPTSCPGGLQPRPCTPCPASCADLASRAPCRQEQCTPGCWCAEGLVLDGERGCVRPRECRCEVDGLHYWPGQRMKLNCRLCTCLDGQPRRCRHNPACSVSCSWSAWSPWGECLGPCGVQSIQWSFRSPSHPSKHSTNRQCRGIYRKARRCQTEQCQQCEHHGRSRALGDRWRWGPCHVCQCLPGPEVRCSTYCARSAAGCPQGQVLVEGQGDSCCFCAQIGDNVTAIPTALTAQPPSTVLGEPPGSPLPTFPLPPLGDPCYSPLGIASLPESSFTASAEQQQHPARTARLHHVTPGLELQGWAPPADTHPGLPSQPPFLQLDLLQATNLTGVVVQGAGAGDAFITAFQLQFSTDGNRWHHYHQLFQGSWDAATPVVRQLDRMVQARYIRILPLRSHNGIFLRAELLGCPTELPLPRLLCPPDQFLCDVSGCVDVAVVCDGQQDCLDGSDEAHCGAPPASSSPPAPLAWPSSPPPPCSPKQFSCGTGECLALEKRCDLHRDCADSSDESGCADCILSPWGGWSQCSSSCGLGVTSRQRVLLRAALPGGTCHTPRLDTRSCFLRACPGCRCPPGLFLQESSCVNASQCHCQQGRQRWLPGQVFLRDGCSRCVCQDGVVTCEDTACPIACAWSAWSPWTLCDRSCGVGVQERFRSPSNPTAANGGAPCDGDTREVRECHTPCATAQCPGTMRYRTAEECQSSGEQCPRICQDLGAGVACTARCQPGCHCPAGLLLQNGTCVPPSRCLCHHRGRLYHPGDTTALDTCNNCALLLPAECGGGLVAFACGKPCPHSCEDLREDTACVATPRCLPACACPHGQLLQDGACVPPERCR</sequence>
<dbReference type="InterPro" id="IPR036084">
    <property type="entry name" value="Ser_inhib-like_sf"/>
</dbReference>
<evidence type="ECO:0000256" key="7">
    <source>
        <dbReference type="ARBA" id="ARBA00022737"/>
    </source>
</evidence>
<dbReference type="SUPFAM" id="SSF57567">
    <property type="entry name" value="Serine protease inhibitors"/>
    <property type="match status" value="3"/>
</dbReference>
<evidence type="ECO:0000256" key="15">
    <source>
        <dbReference type="PROSITE-ProRule" id="PRU00124"/>
    </source>
</evidence>
<feature type="disulfide bond" evidence="15">
    <location>
        <begin position="771"/>
        <end position="783"/>
    </location>
</feature>
<keyword evidence="10" id="KW-0472">Membrane</keyword>
<keyword evidence="11 15" id="KW-1015">Disulfide bond</keyword>
<evidence type="ECO:0000256" key="6">
    <source>
        <dbReference type="ARBA" id="ARBA00022729"/>
    </source>
</evidence>
<evidence type="ECO:0000259" key="17">
    <source>
        <dbReference type="PROSITE" id="PS50184"/>
    </source>
</evidence>
<feature type="disulfide bond" evidence="15">
    <location>
        <begin position="721"/>
        <end position="739"/>
    </location>
</feature>
<evidence type="ECO:0000256" key="4">
    <source>
        <dbReference type="ARBA" id="ARBA00022536"/>
    </source>
</evidence>
<dbReference type="PROSITE" id="PS50068">
    <property type="entry name" value="LDLRA_2"/>
    <property type="match status" value="6"/>
</dbReference>
<dbReference type="InterPro" id="IPR051221">
    <property type="entry name" value="LDLR-related"/>
</dbReference>
<evidence type="ECO:0000256" key="9">
    <source>
        <dbReference type="ARBA" id="ARBA00022989"/>
    </source>
</evidence>
<evidence type="ECO:0000256" key="11">
    <source>
        <dbReference type="ARBA" id="ARBA00023157"/>
    </source>
</evidence>
<keyword evidence="7" id="KW-0677">Repeat</keyword>
<feature type="disulfide bond" evidence="15">
    <location>
        <begin position="111"/>
        <end position="126"/>
    </location>
</feature>
<dbReference type="PROSITE" id="PS01285">
    <property type="entry name" value="FA58C_1"/>
    <property type="match status" value="1"/>
</dbReference>
<dbReference type="SUPFAM" id="SSF82895">
    <property type="entry name" value="TSP-1 type 1 repeat"/>
    <property type="match status" value="5"/>
</dbReference>
<evidence type="ECO:0000256" key="12">
    <source>
        <dbReference type="ARBA" id="ARBA00023170"/>
    </source>
</evidence>
<protein>
    <recommendedName>
        <fullName evidence="3">SCO-spondin</fullName>
    </recommendedName>
</protein>
<feature type="disulfide bond" evidence="15">
    <location>
        <begin position="778"/>
        <end position="796"/>
    </location>
</feature>
<reference evidence="18 19" key="1">
    <citation type="submission" date="2016-07" db="EMBL/GenBank/DDBJ databases">
        <title>Disparate Historic Effective Population Sizes Predicted by Modern Levels of Genome Diversity for the Scaled Quail (Callipepla squamata) and the Northern Bobwhite (Colinus virginianus): Inferences from First and Second Generation Draft Genome Assemblies for Sympatric New World Quail.</title>
        <authorList>
            <person name="Oldeschulte D.L."/>
            <person name="Halley Y.A."/>
            <person name="Bhattarai E.K."/>
            <person name="Brashear W.A."/>
            <person name="Hill J."/>
            <person name="Metz R.P."/>
            <person name="Johnson C.D."/>
            <person name="Rollins D."/>
            <person name="Peterson M.J."/>
            <person name="Bickhart D.M."/>
            <person name="Decker J.E."/>
            <person name="Seabury C.M."/>
        </authorList>
    </citation>
    <scope>NUCLEOTIDE SEQUENCE [LARGE SCALE GENOMIC DNA]</scope>
    <source>
        <strain evidence="18 19">Texas</strain>
        <tissue evidence="18">Leg muscle</tissue>
    </source>
</reference>
<dbReference type="InterPro" id="IPR000421">
    <property type="entry name" value="FA58C"/>
</dbReference>
<dbReference type="InterPro" id="IPR002919">
    <property type="entry name" value="TIL_dom"/>
</dbReference>
<dbReference type="PROSITE" id="PS01286">
    <property type="entry name" value="FA58C_2"/>
    <property type="match status" value="1"/>
</dbReference>
<dbReference type="InterPro" id="IPR023415">
    <property type="entry name" value="LDLR_class-A_CS"/>
</dbReference>
<keyword evidence="5" id="KW-0812">Transmembrane</keyword>
<dbReference type="Gene3D" id="2.20.100.10">
    <property type="entry name" value="Thrombospondin type-1 (TSP1) repeat"/>
    <property type="match status" value="4"/>
</dbReference>
<dbReference type="Gene3D" id="2.10.25.10">
    <property type="entry name" value="Laminin"/>
    <property type="match status" value="3"/>
</dbReference>
<dbReference type="Pfam" id="PF00057">
    <property type="entry name" value="Ldl_recept_a"/>
    <property type="match status" value="6"/>
</dbReference>
<dbReference type="GO" id="GO:0016324">
    <property type="term" value="C:apical plasma membrane"/>
    <property type="evidence" value="ECO:0007669"/>
    <property type="project" value="TreeGrafter"/>
</dbReference>
<feature type="disulfide bond" evidence="15">
    <location>
        <begin position="790"/>
        <end position="805"/>
    </location>
</feature>
<keyword evidence="4" id="KW-0245">EGF-like domain</keyword>
<dbReference type="PROSITE" id="PS01209">
    <property type="entry name" value="LDLRA_1"/>
    <property type="match status" value="2"/>
</dbReference>
<comment type="caution">
    <text evidence="15">Lacks conserved residue(s) required for the propagation of feature annotation.</text>
</comment>
<dbReference type="SUPFAM" id="SSF57424">
    <property type="entry name" value="LDL receptor-like module"/>
    <property type="match status" value="6"/>
</dbReference>
<dbReference type="CDD" id="cd19941">
    <property type="entry name" value="TIL"/>
    <property type="match status" value="3"/>
</dbReference>
<dbReference type="InterPro" id="IPR036383">
    <property type="entry name" value="TSP1_rpt_sf"/>
</dbReference>
<evidence type="ECO:0000256" key="3">
    <source>
        <dbReference type="ARBA" id="ARBA00020523"/>
    </source>
</evidence>
<keyword evidence="8" id="KW-0130">Cell adhesion</keyword>
<dbReference type="InterPro" id="IPR002172">
    <property type="entry name" value="LDrepeatLR_classA_rpt"/>
</dbReference>
<dbReference type="InterPro" id="IPR036055">
    <property type="entry name" value="LDL_receptor-like_sf"/>
</dbReference>
<dbReference type="Pfam" id="PF01826">
    <property type="entry name" value="TIL"/>
    <property type="match status" value="3"/>
</dbReference>
<dbReference type="AlphaFoldDB" id="A0A226NAE7"/>
<dbReference type="CDD" id="cd00057">
    <property type="entry name" value="FA58C"/>
    <property type="match status" value="1"/>
</dbReference>
<dbReference type="PRINTS" id="PR00261">
    <property type="entry name" value="LDLRECEPTOR"/>
</dbReference>
<proteinExistence type="predicted"/>
<evidence type="ECO:0000256" key="13">
    <source>
        <dbReference type="ARBA" id="ARBA00023180"/>
    </source>
</evidence>
<keyword evidence="9" id="KW-1133">Transmembrane helix</keyword>
<dbReference type="InterPro" id="IPR000884">
    <property type="entry name" value="TSP1_rpt"/>
</dbReference>
<evidence type="ECO:0000256" key="1">
    <source>
        <dbReference type="ARBA" id="ARBA00004167"/>
    </source>
</evidence>
<name>A0A226NAE7_CALSU</name>
<dbReference type="InterPro" id="IPR001007">
    <property type="entry name" value="VWF_dom"/>
</dbReference>
<dbReference type="SMART" id="SM00214">
    <property type="entry name" value="VWC"/>
    <property type="match status" value="2"/>
</dbReference>
<comment type="caution">
    <text evidence="18">The sequence shown here is derived from an EMBL/GenBank/DDBJ whole genome shotgun (WGS) entry which is preliminary data.</text>
</comment>
<evidence type="ECO:0000259" key="16">
    <source>
        <dbReference type="PROSITE" id="PS50022"/>
    </source>
</evidence>
<dbReference type="GO" id="GO:0043235">
    <property type="term" value="C:receptor complex"/>
    <property type="evidence" value="ECO:0007669"/>
    <property type="project" value="TreeGrafter"/>
</dbReference>
<keyword evidence="13" id="KW-0325">Glycoprotein</keyword>
<evidence type="ECO:0000256" key="8">
    <source>
        <dbReference type="ARBA" id="ARBA00022889"/>
    </source>
</evidence>
<evidence type="ECO:0000256" key="2">
    <source>
        <dbReference type="ARBA" id="ARBA00004239"/>
    </source>
</evidence>
<dbReference type="SMART" id="SM00231">
    <property type="entry name" value="FA58C"/>
    <property type="match status" value="1"/>
</dbReference>
<dbReference type="GO" id="GO:0042562">
    <property type="term" value="F:hormone binding"/>
    <property type="evidence" value="ECO:0007669"/>
    <property type="project" value="TreeGrafter"/>
</dbReference>
<dbReference type="SUPFAM" id="SSF49785">
    <property type="entry name" value="Galactose-binding domain-like"/>
    <property type="match status" value="1"/>
</dbReference>
<dbReference type="FunFam" id="2.20.100.10:FF:000001">
    <property type="entry name" value="semaphorin-5A isoform X1"/>
    <property type="match status" value="1"/>
</dbReference>
<dbReference type="PROSITE" id="PS50022">
    <property type="entry name" value="FA58C_3"/>
    <property type="match status" value="1"/>
</dbReference>
<feature type="disulfide bond" evidence="15">
    <location>
        <begin position="733"/>
        <end position="748"/>
    </location>
</feature>
<accession>A0A226NAE7</accession>
<keyword evidence="12" id="KW-0675">Receptor</keyword>
<dbReference type="CDD" id="cd00112">
    <property type="entry name" value="LDLa"/>
    <property type="match status" value="6"/>
</dbReference>
<organism evidence="18 19">
    <name type="scientific">Callipepla squamata</name>
    <name type="common">Scaled quail</name>
    <dbReference type="NCBI Taxonomy" id="9009"/>
    <lineage>
        <taxon>Eukaryota</taxon>
        <taxon>Metazoa</taxon>
        <taxon>Chordata</taxon>
        <taxon>Craniata</taxon>
        <taxon>Vertebrata</taxon>
        <taxon>Euteleostomi</taxon>
        <taxon>Archelosauria</taxon>
        <taxon>Archosauria</taxon>
        <taxon>Dinosauria</taxon>
        <taxon>Saurischia</taxon>
        <taxon>Theropoda</taxon>
        <taxon>Coelurosauria</taxon>
        <taxon>Aves</taxon>
        <taxon>Neognathae</taxon>
        <taxon>Galloanserae</taxon>
        <taxon>Galliformes</taxon>
        <taxon>Odontophoridae</taxon>
        <taxon>Callipepla</taxon>
    </lineage>
</organism>
<dbReference type="PANTHER" id="PTHR22722">
    <property type="entry name" value="LOW-DENSITY LIPOPROTEIN RECEPTOR-RELATED PROTEIN 2-RELATED"/>
    <property type="match status" value="1"/>
</dbReference>
<feature type="disulfide bond" evidence="15">
    <location>
        <begin position="10"/>
        <end position="22"/>
    </location>
</feature>
<dbReference type="PANTHER" id="PTHR22722:SF14">
    <property type="entry name" value="MEGALIN, ISOFORM A"/>
    <property type="match status" value="1"/>
</dbReference>
<dbReference type="Gene3D" id="2.60.120.260">
    <property type="entry name" value="Galactose-binding domain-like"/>
    <property type="match status" value="1"/>
</dbReference>
<dbReference type="GO" id="GO:0005576">
    <property type="term" value="C:extracellular region"/>
    <property type="evidence" value="ECO:0007669"/>
    <property type="project" value="UniProtKB-SubCell"/>
</dbReference>
<feature type="disulfide bond" evidence="15">
    <location>
        <begin position="17"/>
        <end position="35"/>
    </location>
</feature>
<dbReference type="STRING" id="9009.A0A226NAE7"/>
<dbReference type="Gene3D" id="4.10.400.10">
    <property type="entry name" value="Low-density Lipoprotein Receptor"/>
    <property type="match status" value="6"/>
</dbReference>
<feature type="disulfide bond" evidence="15">
    <location>
        <begin position="714"/>
        <end position="726"/>
    </location>
</feature>
<comment type="function">
    <text evidence="14">Involved in the modulation of neuronal aggregation. May be involved in developmental events during the formation of the central nervous system.</text>
</comment>
<feature type="disulfide bond" evidence="15">
    <location>
        <begin position="147"/>
        <end position="165"/>
    </location>
</feature>
<dbReference type="PROSITE" id="PS50092">
    <property type="entry name" value="TSP1"/>
    <property type="match status" value="5"/>
</dbReference>
<dbReference type="GO" id="GO:0006898">
    <property type="term" value="P:receptor-mediated endocytosis"/>
    <property type="evidence" value="ECO:0007669"/>
    <property type="project" value="TreeGrafter"/>
</dbReference>
<feature type="domain" description="VWFC" evidence="17">
    <location>
        <begin position="451"/>
        <end position="513"/>
    </location>
</feature>
<dbReference type="SMART" id="SM00209">
    <property type="entry name" value="TSP1"/>
    <property type="match status" value="5"/>
</dbReference>
<feature type="disulfide bond" evidence="15">
    <location>
        <begin position="99"/>
        <end position="117"/>
    </location>
</feature>
<keyword evidence="19" id="KW-1185">Reference proteome</keyword>